<dbReference type="HAMAP" id="MF_00213">
    <property type="entry name" value="HypA_HybF"/>
    <property type="match status" value="1"/>
</dbReference>
<dbReference type="OrthoDB" id="9800361at2"/>
<keyword evidence="3 4" id="KW-0862">Zinc</keyword>
<evidence type="ECO:0000256" key="1">
    <source>
        <dbReference type="ARBA" id="ARBA00022596"/>
    </source>
</evidence>
<evidence type="ECO:0000313" key="5">
    <source>
        <dbReference type="EMBL" id="TCL48027.1"/>
    </source>
</evidence>
<dbReference type="Pfam" id="PF01155">
    <property type="entry name" value="HypA"/>
    <property type="match status" value="1"/>
</dbReference>
<protein>
    <recommendedName>
        <fullName evidence="4">Hydrogenase maturation factor HypA</fullName>
    </recommendedName>
</protein>
<comment type="function">
    <text evidence="4">Involved in the maturation of [NiFe] hydrogenases. Required for nickel insertion into the metal center of the hydrogenase.</text>
</comment>
<feature type="binding site" evidence="4">
    <location>
        <position position="92"/>
    </location>
    <ligand>
        <name>Zn(2+)</name>
        <dbReference type="ChEBI" id="CHEBI:29105"/>
    </ligand>
</feature>
<dbReference type="PANTHER" id="PTHR34535:SF3">
    <property type="entry name" value="HYDROGENASE MATURATION FACTOR HYPA"/>
    <property type="match status" value="1"/>
</dbReference>
<evidence type="ECO:0000256" key="2">
    <source>
        <dbReference type="ARBA" id="ARBA00022723"/>
    </source>
</evidence>
<feature type="binding site" evidence="4">
    <location>
        <position position="95"/>
    </location>
    <ligand>
        <name>Zn(2+)</name>
        <dbReference type="ChEBI" id="CHEBI:29105"/>
    </ligand>
</feature>
<feature type="binding site" evidence="4">
    <location>
        <position position="76"/>
    </location>
    <ligand>
        <name>Zn(2+)</name>
        <dbReference type="ChEBI" id="CHEBI:29105"/>
    </ligand>
</feature>
<dbReference type="PIRSF" id="PIRSF004761">
    <property type="entry name" value="Hydrgn_mat_HypA"/>
    <property type="match status" value="1"/>
</dbReference>
<comment type="caution">
    <text evidence="5">The sequence shown here is derived from an EMBL/GenBank/DDBJ whole genome shotgun (WGS) entry which is preliminary data.</text>
</comment>
<keyword evidence="6" id="KW-1185">Reference proteome</keyword>
<keyword evidence="2 4" id="KW-0479">Metal-binding</keyword>
<evidence type="ECO:0000256" key="3">
    <source>
        <dbReference type="ARBA" id="ARBA00022833"/>
    </source>
</evidence>
<name>A0A4R1QEW1_9BACL</name>
<feature type="binding site" evidence="4">
    <location>
        <position position="79"/>
    </location>
    <ligand>
        <name>Zn(2+)</name>
        <dbReference type="ChEBI" id="CHEBI:29105"/>
    </ligand>
</feature>
<dbReference type="Gene3D" id="3.30.2320.80">
    <property type="match status" value="1"/>
</dbReference>
<dbReference type="GO" id="GO:0051604">
    <property type="term" value="P:protein maturation"/>
    <property type="evidence" value="ECO:0007669"/>
    <property type="project" value="InterPro"/>
</dbReference>
<dbReference type="Proteomes" id="UP000295658">
    <property type="component" value="Unassembled WGS sequence"/>
</dbReference>
<dbReference type="AlphaFoldDB" id="A0A4R1QEW1"/>
<organism evidence="5 6">
    <name type="scientific">Thermolongibacillus altinsuensis</name>
    <dbReference type="NCBI Taxonomy" id="575256"/>
    <lineage>
        <taxon>Bacteria</taxon>
        <taxon>Bacillati</taxon>
        <taxon>Bacillota</taxon>
        <taxon>Bacilli</taxon>
        <taxon>Bacillales</taxon>
        <taxon>Anoxybacillaceae</taxon>
        <taxon>Thermolongibacillus</taxon>
    </lineage>
</organism>
<gene>
    <name evidence="4" type="primary">hypA</name>
    <name evidence="5" type="ORF">EDD69_11033</name>
</gene>
<sequence>MHEMALMGEIVRLIEQDATKRNIDAVTKVELIVGALSNALPEALEMAFDAYKLQKDNRLTEDAQLIIHFERAKAFCPICEEEYEPQSRLVQCPSCMLPSGQIIAGETFRVLSYEGSSTS</sequence>
<proteinExistence type="inferred from homology"/>
<dbReference type="EMBL" id="SLUL01000010">
    <property type="protein sequence ID" value="TCL48027.1"/>
    <property type="molecule type" value="Genomic_DNA"/>
</dbReference>
<dbReference type="RefSeq" id="WP_132948820.1">
    <property type="nucleotide sequence ID" value="NZ_BSVG01000009.1"/>
</dbReference>
<comment type="similarity">
    <text evidence="4">Belongs to the HypA/HybF family.</text>
</comment>
<dbReference type="GO" id="GO:0008270">
    <property type="term" value="F:zinc ion binding"/>
    <property type="evidence" value="ECO:0007669"/>
    <property type="project" value="UniProtKB-UniRule"/>
</dbReference>
<dbReference type="GO" id="GO:0016151">
    <property type="term" value="F:nickel cation binding"/>
    <property type="evidence" value="ECO:0007669"/>
    <property type="project" value="UniProtKB-UniRule"/>
</dbReference>
<evidence type="ECO:0000256" key="4">
    <source>
        <dbReference type="HAMAP-Rule" id="MF_00213"/>
    </source>
</evidence>
<accession>A0A4R1QEW1</accession>
<feature type="binding site" evidence="4">
    <location>
        <position position="2"/>
    </location>
    <ligand>
        <name>Ni(2+)</name>
        <dbReference type="ChEBI" id="CHEBI:49786"/>
    </ligand>
</feature>
<evidence type="ECO:0000313" key="6">
    <source>
        <dbReference type="Proteomes" id="UP000295658"/>
    </source>
</evidence>
<dbReference type="InterPro" id="IPR000688">
    <property type="entry name" value="HypA/HybF"/>
</dbReference>
<keyword evidence="1 4" id="KW-0533">Nickel</keyword>
<dbReference type="PANTHER" id="PTHR34535">
    <property type="entry name" value="HYDROGENASE MATURATION FACTOR HYPA"/>
    <property type="match status" value="1"/>
</dbReference>
<reference evidence="5 6" key="1">
    <citation type="submission" date="2019-03" db="EMBL/GenBank/DDBJ databases">
        <title>Genomic Encyclopedia of Type Strains, Phase IV (KMG-IV): sequencing the most valuable type-strain genomes for metagenomic binning, comparative biology and taxonomic classification.</title>
        <authorList>
            <person name="Goeker M."/>
        </authorList>
    </citation>
    <scope>NUCLEOTIDE SEQUENCE [LARGE SCALE GENOMIC DNA]</scope>
    <source>
        <strain evidence="5 6">DSM 24979</strain>
    </source>
</reference>